<accession>A0AAU7X0V2</accession>
<keyword evidence="2" id="KW-1003">Cell membrane</keyword>
<evidence type="ECO:0000256" key="9">
    <source>
        <dbReference type="ARBA" id="ARBA00029447"/>
    </source>
</evidence>
<dbReference type="PANTHER" id="PTHR32089:SF119">
    <property type="entry name" value="METHYL-ACCEPTING CHEMOTAXIS PROTEIN CTPL"/>
    <property type="match status" value="1"/>
</dbReference>
<dbReference type="FunFam" id="1.10.287.950:FF:000001">
    <property type="entry name" value="Methyl-accepting chemotaxis sensory transducer"/>
    <property type="match status" value="1"/>
</dbReference>
<keyword evidence="6 12" id="KW-1133">Transmembrane helix</keyword>
<dbReference type="Gene3D" id="1.10.287.950">
    <property type="entry name" value="Methyl-accepting chemotaxis protein"/>
    <property type="match status" value="1"/>
</dbReference>
<evidence type="ECO:0000256" key="12">
    <source>
        <dbReference type="SAM" id="Phobius"/>
    </source>
</evidence>
<dbReference type="Gene3D" id="3.30.450.20">
    <property type="entry name" value="PAS domain"/>
    <property type="match status" value="1"/>
</dbReference>
<reference evidence="15" key="1">
    <citation type="submission" date="2024-06" db="EMBL/GenBank/DDBJ databases">
        <authorList>
            <person name="Wu L."/>
        </authorList>
    </citation>
    <scope>NUCLEOTIDE SEQUENCE</scope>
    <source>
        <strain evidence="15">W17</strain>
    </source>
</reference>
<organism evidence="15">
    <name type="scientific">Pseudomonas sp. W17</name>
    <dbReference type="NCBI Taxonomy" id="3144407"/>
    <lineage>
        <taxon>Bacteria</taxon>
        <taxon>Pseudomonadati</taxon>
        <taxon>Pseudomonadota</taxon>
        <taxon>Gammaproteobacteria</taxon>
        <taxon>Pseudomonadales</taxon>
        <taxon>Pseudomonadaceae</taxon>
        <taxon>Pseudomonas</taxon>
    </lineage>
</organism>
<evidence type="ECO:0000256" key="6">
    <source>
        <dbReference type="ARBA" id="ARBA00022989"/>
    </source>
</evidence>
<keyword evidence="3" id="KW-0488">Methylation</keyword>
<evidence type="ECO:0000256" key="8">
    <source>
        <dbReference type="ARBA" id="ARBA00023224"/>
    </source>
</evidence>
<evidence type="ECO:0000256" key="1">
    <source>
        <dbReference type="ARBA" id="ARBA00004651"/>
    </source>
</evidence>
<sequence length="680" mass="72532">MPIDMEFVMALLPVRLSHRLTLGSVLLLLFTALAVFAVMTLRGQPRVVEASSALIEQTGSAIVRQLALQLAGIEGVTASMAHLVEGLPKEQALVMATLPKVIDHEGDKAIAGGGIWPQPNAFEAGVERRSFFWARSDAGPLAFSDDYNAAGSAGYHHEAWYTGARNSAPGRCLWSEAYQDPVTQVPMTTCSVPYRQDGSFAGVATIDLRLDDLARFLKEQGSVTGGYAFALDQAGNVLYFPDAQASAGGQMLSFEALSKQQPWLGPVAEALSKTAGSPGQVRSLDLAEDGRLQEAARVSLFSMPGSGWTIGLVTPEQKVTGLARAMTTEILVFLLPLLALLLFFAWLGGHKLIAQLEETTQQIDALGRGQATDNAELHVARADEIGALRAAVNRYAGQLRQMLQKIASEARQLQNEAARLGQLSSTLAQRAEQQRQENTQLATAITEMSSSALEVAQNTNNCADTARQSLVVVQEGQHKVDANSQSIQQLSAEMAEAAAVIQRLEQDSQQVGAVLDVIKAISEQTNLLALNAAIEAARAGEQGRGFAVVADEVRTLAGRTQTSANEISGMINDLQQASRQAVQAIQAGETRTRQAVGEASGASDALSSTVTSFDDISQRAQQIAVAAQQQSHVTQEINELAVRIHGISEDNARDAQALDKVSEAMQALSGRLSNLSQGHH</sequence>
<evidence type="ECO:0000256" key="4">
    <source>
        <dbReference type="ARBA" id="ARBA00022500"/>
    </source>
</evidence>
<feature type="coiled-coil region" evidence="11">
    <location>
        <begin position="396"/>
        <end position="423"/>
    </location>
</feature>
<dbReference type="Pfam" id="PF00015">
    <property type="entry name" value="MCPsignal"/>
    <property type="match status" value="1"/>
</dbReference>
<evidence type="ECO:0000313" key="15">
    <source>
        <dbReference type="EMBL" id="XBY26628.1"/>
    </source>
</evidence>
<dbReference type="InterPro" id="IPR003660">
    <property type="entry name" value="HAMP_dom"/>
</dbReference>
<dbReference type="GO" id="GO:0006935">
    <property type="term" value="P:chemotaxis"/>
    <property type="evidence" value="ECO:0007669"/>
    <property type="project" value="UniProtKB-KW"/>
</dbReference>
<dbReference type="PROSITE" id="PS50885">
    <property type="entry name" value="HAMP"/>
    <property type="match status" value="1"/>
</dbReference>
<feature type="transmembrane region" description="Helical" evidence="12">
    <location>
        <begin position="20"/>
        <end position="41"/>
    </location>
</feature>
<dbReference type="GO" id="GO:0005886">
    <property type="term" value="C:plasma membrane"/>
    <property type="evidence" value="ECO:0007669"/>
    <property type="project" value="UniProtKB-SubCell"/>
</dbReference>
<feature type="domain" description="Methyl-accepting transducer" evidence="13">
    <location>
        <begin position="409"/>
        <end position="645"/>
    </location>
</feature>
<dbReference type="EMBL" id="CP158490">
    <property type="protein sequence ID" value="XBY26628.1"/>
    <property type="molecule type" value="Genomic_DNA"/>
</dbReference>
<dbReference type="GO" id="GO:0004888">
    <property type="term" value="F:transmembrane signaling receptor activity"/>
    <property type="evidence" value="ECO:0007669"/>
    <property type="project" value="InterPro"/>
</dbReference>
<dbReference type="AlphaFoldDB" id="A0AAU7X0V2"/>
<evidence type="ECO:0000256" key="2">
    <source>
        <dbReference type="ARBA" id="ARBA00022475"/>
    </source>
</evidence>
<keyword evidence="8 10" id="KW-0807">Transducer</keyword>
<dbReference type="PRINTS" id="PR00260">
    <property type="entry name" value="CHEMTRNSDUCR"/>
</dbReference>
<dbReference type="GO" id="GO:0007165">
    <property type="term" value="P:signal transduction"/>
    <property type="evidence" value="ECO:0007669"/>
    <property type="project" value="UniProtKB-KW"/>
</dbReference>
<dbReference type="InterPro" id="IPR004090">
    <property type="entry name" value="Chemotax_Me-accpt_rcpt"/>
</dbReference>
<dbReference type="RefSeq" id="WP_350404670.1">
    <property type="nucleotide sequence ID" value="NZ_CP158490.1"/>
</dbReference>
<dbReference type="Pfam" id="PF02743">
    <property type="entry name" value="dCache_1"/>
    <property type="match status" value="1"/>
</dbReference>
<dbReference type="CDD" id="cd12913">
    <property type="entry name" value="PDC1_MCP_like"/>
    <property type="match status" value="1"/>
</dbReference>
<name>A0AAU7X0V2_9PSED</name>
<dbReference type="SUPFAM" id="SSF58104">
    <property type="entry name" value="Methyl-accepting chemotaxis protein (MCP) signaling domain"/>
    <property type="match status" value="1"/>
</dbReference>
<evidence type="ECO:0000256" key="10">
    <source>
        <dbReference type="PROSITE-ProRule" id="PRU00284"/>
    </source>
</evidence>
<dbReference type="InterPro" id="IPR004089">
    <property type="entry name" value="MCPsignal_dom"/>
</dbReference>
<feature type="domain" description="HAMP" evidence="14">
    <location>
        <begin position="350"/>
        <end position="404"/>
    </location>
</feature>
<keyword evidence="5 12" id="KW-0812">Transmembrane</keyword>
<evidence type="ECO:0000259" key="14">
    <source>
        <dbReference type="PROSITE" id="PS50885"/>
    </source>
</evidence>
<evidence type="ECO:0000256" key="3">
    <source>
        <dbReference type="ARBA" id="ARBA00022481"/>
    </source>
</evidence>
<evidence type="ECO:0000259" key="13">
    <source>
        <dbReference type="PROSITE" id="PS50111"/>
    </source>
</evidence>
<keyword evidence="11" id="KW-0175">Coiled coil</keyword>
<keyword evidence="4" id="KW-0145">Chemotaxis</keyword>
<dbReference type="InterPro" id="IPR033479">
    <property type="entry name" value="dCache_1"/>
</dbReference>
<dbReference type="SMART" id="SM00283">
    <property type="entry name" value="MA"/>
    <property type="match status" value="1"/>
</dbReference>
<evidence type="ECO:0000256" key="5">
    <source>
        <dbReference type="ARBA" id="ARBA00022692"/>
    </source>
</evidence>
<protein>
    <submittedName>
        <fullName evidence="15">Methyl-accepting chemotaxis protein</fullName>
    </submittedName>
</protein>
<comment type="subcellular location">
    <subcellularLocation>
        <location evidence="1">Cell membrane</location>
        <topology evidence="1">Multi-pass membrane protein</topology>
    </subcellularLocation>
</comment>
<feature type="transmembrane region" description="Helical" evidence="12">
    <location>
        <begin position="330"/>
        <end position="349"/>
    </location>
</feature>
<comment type="similarity">
    <text evidence="9">Belongs to the methyl-accepting chemotaxis (MCP) protein family.</text>
</comment>
<proteinExistence type="inferred from homology"/>
<dbReference type="PANTHER" id="PTHR32089">
    <property type="entry name" value="METHYL-ACCEPTING CHEMOTAXIS PROTEIN MCPB"/>
    <property type="match status" value="1"/>
</dbReference>
<dbReference type="PROSITE" id="PS50111">
    <property type="entry name" value="CHEMOTAXIS_TRANSDUC_2"/>
    <property type="match status" value="1"/>
</dbReference>
<evidence type="ECO:0000256" key="7">
    <source>
        <dbReference type="ARBA" id="ARBA00023136"/>
    </source>
</evidence>
<keyword evidence="7 12" id="KW-0472">Membrane</keyword>
<evidence type="ECO:0000256" key="11">
    <source>
        <dbReference type="SAM" id="Coils"/>
    </source>
</evidence>
<gene>
    <name evidence="15" type="ORF">ABCR88_12625</name>
</gene>